<protein>
    <submittedName>
        <fullName evidence="3">Acyltransferase</fullName>
    </submittedName>
</protein>
<evidence type="ECO:0000256" key="1">
    <source>
        <dbReference type="SAM" id="Phobius"/>
    </source>
</evidence>
<feature type="transmembrane region" description="Helical" evidence="1">
    <location>
        <begin position="287"/>
        <end position="307"/>
    </location>
</feature>
<keyword evidence="1" id="KW-1133">Transmembrane helix</keyword>
<organism evidence="3 4">
    <name type="scientific">Vagococcus zengguangii</name>
    <dbReference type="NCBI Taxonomy" id="2571750"/>
    <lineage>
        <taxon>Bacteria</taxon>
        <taxon>Bacillati</taxon>
        <taxon>Bacillota</taxon>
        <taxon>Bacilli</taxon>
        <taxon>Lactobacillales</taxon>
        <taxon>Enterococcaceae</taxon>
        <taxon>Vagococcus</taxon>
    </lineage>
</organism>
<dbReference type="EMBL" id="CP039712">
    <property type="protein sequence ID" value="QCI86093.1"/>
    <property type="molecule type" value="Genomic_DNA"/>
</dbReference>
<dbReference type="AlphaFoldDB" id="A0A4D7CSL7"/>
<keyword evidence="3" id="KW-0012">Acyltransferase</keyword>
<feature type="transmembrane region" description="Helical" evidence="1">
    <location>
        <begin position="184"/>
        <end position="201"/>
    </location>
</feature>
<dbReference type="Proteomes" id="UP000298615">
    <property type="component" value="Chromosome"/>
</dbReference>
<feature type="domain" description="Acyltransferase 3" evidence="2">
    <location>
        <begin position="6"/>
        <end position="307"/>
    </location>
</feature>
<dbReference type="GO" id="GO:0016747">
    <property type="term" value="F:acyltransferase activity, transferring groups other than amino-acyl groups"/>
    <property type="evidence" value="ECO:0007669"/>
    <property type="project" value="InterPro"/>
</dbReference>
<feature type="transmembrane region" description="Helical" evidence="1">
    <location>
        <begin position="128"/>
        <end position="148"/>
    </location>
</feature>
<feature type="transmembrane region" description="Helical" evidence="1">
    <location>
        <begin position="102"/>
        <end position="121"/>
    </location>
</feature>
<dbReference type="PANTHER" id="PTHR37312:SF1">
    <property type="entry name" value="MEMBRANE-BOUND ACYLTRANSFERASE YKRP-RELATED"/>
    <property type="match status" value="1"/>
</dbReference>
<dbReference type="Pfam" id="PF01757">
    <property type="entry name" value="Acyl_transf_3"/>
    <property type="match status" value="1"/>
</dbReference>
<accession>A0A4D7CSL7</accession>
<name>A0A4D7CSL7_9ENTE</name>
<feature type="transmembrane region" description="Helical" evidence="1">
    <location>
        <begin position="38"/>
        <end position="59"/>
    </location>
</feature>
<evidence type="ECO:0000313" key="3">
    <source>
        <dbReference type="EMBL" id="QCI86093.1"/>
    </source>
</evidence>
<dbReference type="RefSeq" id="WP_136952930.1">
    <property type="nucleotide sequence ID" value="NZ_CP039712.1"/>
</dbReference>
<evidence type="ECO:0000313" key="4">
    <source>
        <dbReference type="Proteomes" id="UP000298615"/>
    </source>
</evidence>
<keyword evidence="3" id="KW-0808">Transferase</keyword>
<keyword evidence="4" id="KW-1185">Reference proteome</keyword>
<dbReference type="KEGG" id="vao:FA707_03570"/>
<feature type="transmembrane region" description="Helical" evidence="1">
    <location>
        <begin position="71"/>
        <end position="90"/>
    </location>
</feature>
<keyword evidence="1" id="KW-0812">Transmembrane</keyword>
<evidence type="ECO:0000259" key="2">
    <source>
        <dbReference type="Pfam" id="PF01757"/>
    </source>
</evidence>
<dbReference type="InterPro" id="IPR002656">
    <property type="entry name" value="Acyl_transf_3_dom"/>
</dbReference>
<dbReference type="InterPro" id="IPR052734">
    <property type="entry name" value="Nod_factor_acetyltransferase"/>
</dbReference>
<feature type="transmembrane region" description="Helical" evidence="1">
    <location>
        <begin position="228"/>
        <end position="249"/>
    </location>
</feature>
<feature type="transmembrane region" description="Helical" evidence="1">
    <location>
        <begin position="154"/>
        <end position="172"/>
    </location>
</feature>
<gene>
    <name evidence="3" type="ORF">FA707_03570</name>
</gene>
<sequence length="322" mass="38076">MKERDSYLDNAKFILMVLVVFTHFFMGMTEKRGVYEDLYYLLFTIHMPTFILISGYFSKNVVNQGKWLRKSYHFLWLYVLFQVSYSFFYYATGLEASFDLTFLIPEWSLWFLLSMVFWYVWLYSLRKIPAAISIPISIVVAIMIGYFPEVGRELALQRACVFFPYFLIGYHLPKHFFDIFKSRTMRYLGLAALFILFIYVVKIDGANKYWFFGSKPYHDFMDFPEFGALIRGLFYLLSVIGVCGFLGVVPTNKYWFTKYGANTLNVYLFHGFIVKLLRRYFPFEAISFIPAIITFSFFALGLTVLLASERFKKWTSSLLNLF</sequence>
<feature type="transmembrane region" description="Helical" evidence="1">
    <location>
        <begin position="7"/>
        <end position="26"/>
    </location>
</feature>
<proteinExistence type="predicted"/>
<dbReference type="PANTHER" id="PTHR37312">
    <property type="entry name" value="MEMBRANE-BOUND ACYLTRANSFERASE YKRP-RELATED"/>
    <property type="match status" value="1"/>
</dbReference>
<reference evidence="3 4" key="1">
    <citation type="submission" date="2019-04" db="EMBL/GenBank/DDBJ databases">
        <title>Vagococcus sp. nov., isolated from faeces of yaks (Bos grunniens).</title>
        <authorList>
            <person name="Ge Y."/>
        </authorList>
    </citation>
    <scope>NUCLEOTIDE SEQUENCE [LARGE SCALE GENOMIC DNA]</scope>
    <source>
        <strain evidence="3 4">MN-17</strain>
    </source>
</reference>
<keyword evidence="1" id="KW-0472">Membrane</keyword>